<dbReference type="Gene3D" id="2.40.420.20">
    <property type="match status" value="1"/>
</dbReference>
<evidence type="ECO:0000256" key="1">
    <source>
        <dbReference type="ARBA" id="ARBA00009477"/>
    </source>
</evidence>
<dbReference type="PANTHER" id="PTHR30469:SF12">
    <property type="entry name" value="MULTIDRUG RESISTANCE PROTEIN MDTA"/>
    <property type="match status" value="1"/>
</dbReference>
<proteinExistence type="inferred from homology"/>
<dbReference type="AlphaFoldDB" id="A0A4Z0M851"/>
<dbReference type="InterPro" id="IPR058625">
    <property type="entry name" value="MdtA-like_BSH"/>
</dbReference>
<accession>A0A4Z0M851</accession>
<feature type="domain" description="Multidrug resistance protein MdtA-like barrel-sandwich hybrid" evidence="3">
    <location>
        <begin position="71"/>
        <end position="187"/>
    </location>
</feature>
<evidence type="ECO:0000313" key="4">
    <source>
        <dbReference type="EMBL" id="TGD75485.1"/>
    </source>
</evidence>
<evidence type="ECO:0000313" key="5">
    <source>
        <dbReference type="Proteomes" id="UP000298050"/>
    </source>
</evidence>
<evidence type="ECO:0000259" key="3">
    <source>
        <dbReference type="Pfam" id="PF25917"/>
    </source>
</evidence>
<dbReference type="Gene3D" id="2.40.30.170">
    <property type="match status" value="1"/>
</dbReference>
<name>A0A4Z0M851_9GAMM</name>
<dbReference type="Proteomes" id="UP000298050">
    <property type="component" value="Unassembled WGS sequence"/>
</dbReference>
<dbReference type="EMBL" id="SRLE01000003">
    <property type="protein sequence ID" value="TGD75485.1"/>
    <property type="molecule type" value="Genomic_DNA"/>
</dbReference>
<dbReference type="SUPFAM" id="SSF111369">
    <property type="entry name" value="HlyD-like secretion proteins"/>
    <property type="match status" value="1"/>
</dbReference>
<comment type="similarity">
    <text evidence="1">Belongs to the membrane fusion protein (MFP) (TC 8.A.1) family.</text>
</comment>
<dbReference type="PANTHER" id="PTHR30469">
    <property type="entry name" value="MULTIDRUG RESISTANCE PROTEIN MDTA"/>
    <property type="match status" value="1"/>
</dbReference>
<dbReference type="Gene3D" id="1.10.287.470">
    <property type="entry name" value="Helix hairpin bin"/>
    <property type="match status" value="2"/>
</dbReference>
<keyword evidence="5" id="KW-1185">Reference proteome</keyword>
<dbReference type="Pfam" id="PF25917">
    <property type="entry name" value="BSH_RND"/>
    <property type="match status" value="1"/>
</dbReference>
<comment type="caution">
    <text evidence="4">The sequence shown here is derived from an EMBL/GenBank/DDBJ whole genome shotgun (WGS) entry which is preliminary data.</text>
</comment>
<dbReference type="Gene3D" id="2.40.50.100">
    <property type="match status" value="2"/>
</dbReference>
<dbReference type="RefSeq" id="WP_135441188.1">
    <property type="nucleotide sequence ID" value="NZ_SRLE01000003.1"/>
</dbReference>
<protein>
    <submittedName>
        <fullName evidence="4">Efflux RND transporter periplasmic adaptor subunit</fullName>
    </submittedName>
</protein>
<dbReference type="GO" id="GO:0015562">
    <property type="term" value="F:efflux transmembrane transporter activity"/>
    <property type="evidence" value="ECO:0007669"/>
    <property type="project" value="TreeGrafter"/>
</dbReference>
<gene>
    <name evidence="4" type="ORF">E4634_03300</name>
</gene>
<dbReference type="InterPro" id="IPR006143">
    <property type="entry name" value="RND_pump_MFP"/>
</dbReference>
<dbReference type="NCBIfam" id="TIGR01730">
    <property type="entry name" value="RND_mfp"/>
    <property type="match status" value="1"/>
</dbReference>
<evidence type="ECO:0000256" key="2">
    <source>
        <dbReference type="SAM" id="Coils"/>
    </source>
</evidence>
<feature type="coiled-coil region" evidence="2">
    <location>
        <begin position="130"/>
        <end position="164"/>
    </location>
</feature>
<dbReference type="OrthoDB" id="5730196at2"/>
<reference evidence="4 5" key="1">
    <citation type="submission" date="2019-04" db="EMBL/GenBank/DDBJ databases">
        <title>Taxonomy of novel Haliea sp. from mangrove soil of West Coast of India.</title>
        <authorList>
            <person name="Verma A."/>
            <person name="Kumar P."/>
            <person name="Krishnamurthi S."/>
        </authorList>
    </citation>
    <scope>NUCLEOTIDE SEQUENCE [LARGE SCALE GENOMIC DNA]</scope>
    <source>
        <strain evidence="4 5">SAOS-164</strain>
    </source>
</reference>
<dbReference type="GO" id="GO:1990281">
    <property type="term" value="C:efflux pump complex"/>
    <property type="evidence" value="ECO:0007669"/>
    <property type="project" value="TreeGrafter"/>
</dbReference>
<organism evidence="4 5">
    <name type="scientific">Mangrovimicrobium sediminis</name>
    <dbReference type="NCBI Taxonomy" id="2562682"/>
    <lineage>
        <taxon>Bacteria</taxon>
        <taxon>Pseudomonadati</taxon>
        <taxon>Pseudomonadota</taxon>
        <taxon>Gammaproteobacteria</taxon>
        <taxon>Cellvibrionales</taxon>
        <taxon>Halieaceae</taxon>
        <taxon>Mangrovimicrobium</taxon>
    </lineage>
</organism>
<sequence>MPKLVKNVLAPLVLLGLAVLVAIAMVKSREELPRREREASLPVVETAVAQPGPVPVTVHSRGSVTPRWTTELVSEVAGRVIWVAEEFRQGAQVRAGQPLLRIDPIDYEVAVSTAEAALASAELSLAEVSVVKKEAAMEEARAQVKAAEARLRQARVDLENTTISAPFDAVVDAKHADLGQYVWAGVTVMKLLGIEMAEVRLPVLASDVSFLHYGADADGSWHTATLSADFGAEKAQWTARLARLEQRVDTQTRVYFLVAEVDEPYKAGDTRPLTMGLFVEAQFSGSDIPDAVRLPRSALHAESYVYVLRDGRIHRQPVTLLRREQDTVILGGLAEGQRVVLSRLDLMVDGMPVLEAGAS</sequence>
<keyword evidence="2" id="KW-0175">Coiled coil</keyword>